<proteinExistence type="predicted"/>
<protein>
    <recommendedName>
        <fullName evidence="1">ABM domain-containing protein</fullName>
    </recommendedName>
</protein>
<name>A0A9P9DFZ0_9PLEO</name>
<feature type="domain" description="ABM" evidence="1">
    <location>
        <begin position="4"/>
        <end position="98"/>
    </location>
</feature>
<evidence type="ECO:0000259" key="1">
    <source>
        <dbReference type="PROSITE" id="PS51725"/>
    </source>
</evidence>
<evidence type="ECO:0000313" key="2">
    <source>
        <dbReference type="EMBL" id="KAH7119865.1"/>
    </source>
</evidence>
<dbReference type="InterPro" id="IPR007138">
    <property type="entry name" value="ABM_dom"/>
</dbReference>
<sequence length="217" mass="24286">MSSLVVIAQIPTAGGEAKKTVFNLLSKISEAVKANEPDAYRYAITEPRQGDDKAIWMVEEFKDQAAYDSHLASEPIVNLYKFIGENPALISGTPNIIIAEASSAFTRPEVTNSTDPFIVFAAINYKEGKRAEALEGWKTVTSETKKNEPETLSYYILKDRANELTVNTLEIYASEDYFRKVHMPSEAVKANKEKYGDEFRTGLSFQQLKFIGGFLHK</sequence>
<keyword evidence="3" id="KW-1185">Reference proteome</keyword>
<organism evidence="2 3">
    <name type="scientific">Dendryphion nanum</name>
    <dbReference type="NCBI Taxonomy" id="256645"/>
    <lineage>
        <taxon>Eukaryota</taxon>
        <taxon>Fungi</taxon>
        <taxon>Dikarya</taxon>
        <taxon>Ascomycota</taxon>
        <taxon>Pezizomycotina</taxon>
        <taxon>Dothideomycetes</taxon>
        <taxon>Pleosporomycetidae</taxon>
        <taxon>Pleosporales</taxon>
        <taxon>Torulaceae</taxon>
        <taxon>Dendryphion</taxon>
    </lineage>
</organism>
<dbReference type="AlphaFoldDB" id="A0A9P9DFZ0"/>
<dbReference type="PANTHER" id="PTHR40624">
    <property type="entry name" value="BIOSYNTHESIS MONOOXYGENASE, PUTATIVE (AFU_ORTHOLOGUE AFUA_1G12025)-RELATED"/>
    <property type="match status" value="1"/>
</dbReference>
<accession>A0A9P9DFZ0</accession>
<dbReference type="Gene3D" id="3.30.70.100">
    <property type="match status" value="1"/>
</dbReference>
<evidence type="ECO:0000313" key="3">
    <source>
        <dbReference type="Proteomes" id="UP000700596"/>
    </source>
</evidence>
<dbReference type="PANTHER" id="PTHR40624:SF1">
    <property type="entry name" value="BIOSYNTHESIS MONOOXYGENASE, PUTATIVE (AFU_ORTHOLOGUE AFUA_1G12025)-RELATED"/>
    <property type="match status" value="1"/>
</dbReference>
<feature type="domain" description="ABM" evidence="1">
    <location>
        <begin position="117"/>
        <end position="208"/>
    </location>
</feature>
<dbReference type="SUPFAM" id="SSF54909">
    <property type="entry name" value="Dimeric alpha+beta barrel"/>
    <property type="match status" value="2"/>
</dbReference>
<comment type="caution">
    <text evidence="2">The sequence shown here is derived from an EMBL/GenBank/DDBJ whole genome shotgun (WGS) entry which is preliminary data.</text>
</comment>
<reference evidence="2" key="1">
    <citation type="journal article" date="2021" name="Nat. Commun.">
        <title>Genetic determinants of endophytism in the Arabidopsis root mycobiome.</title>
        <authorList>
            <person name="Mesny F."/>
            <person name="Miyauchi S."/>
            <person name="Thiergart T."/>
            <person name="Pickel B."/>
            <person name="Atanasova L."/>
            <person name="Karlsson M."/>
            <person name="Huettel B."/>
            <person name="Barry K.W."/>
            <person name="Haridas S."/>
            <person name="Chen C."/>
            <person name="Bauer D."/>
            <person name="Andreopoulos W."/>
            <person name="Pangilinan J."/>
            <person name="LaButti K."/>
            <person name="Riley R."/>
            <person name="Lipzen A."/>
            <person name="Clum A."/>
            <person name="Drula E."/>
            <person name="Henrissat B."/>
            <person name="Kohler A."/>
            <person name="Grigoriev I.V."/>
            <person name="Martin F.M."/>
            <person name="Hacquard S."/>
        </authorList>
    </citation>
    <scope>NUCLEOTIDE SEQUENCE</scope>
    <source>
        <strain evidence="2">MPI-CAGE-CH-0243</strain>
    </source>
</reference>
<dbReference type="Pfam" id="PF03992">
    <property type="entry name" value="ABM"/>
    <property type="match status" value="2"/>
</dbReference>
<gene>
    <name evidence="2" type="ORF">B0J11DRAFT_71625</name>
</gene>
<dbReference type="InterPro" id="IPR011008">
    <property type="entry name" value="Dimeric_a/b-barrel"/>
</dbReference>
<dbReference type="PROSITE" id="PS51725">
    <property type="entry name" value="ABM"/>
    <property type="match status" value="2"/>
</dbReference>
<dbReference type="Proteomes" id="UP000700596">
    <property type="component" value="Unassembled WGS sequence"/>
</dbReference>
<dbReference type="OrthoDB" id="4520428at2759"/>
<dbReference type="EMBL" id="JAGMWT010000011">
    <property type="protein sequence ID" value="KAH7119865.1"/>
    <property type="molecule type" value="Genomic_DNA"/>
</dbReference>